<evidence type="ECO:0000313" key="8">
    <source>
        <dbReference type="EMBL" id="TKS92386.1"/>
    </source>
</evidence>
<feature type="domain" description="SRCR" evidence="7">
    <location>
        <begin position="207"/>
        <end position="308"/>
    </location>
</feature>
<dbReference type="InterPro" id="IPR036179">
    <property type="entry name" value="Ig-like_dom_sf"/>
</dbReference>
<dbReference type="GO" id="GO:0031638">
    <property type="term" value="P:zymogen activation"/>
    <property type="evidence" value="ECO:0007669"/>
    <property type="project" value="TreeGrafter"/>
</dbReference>
<feature type="disulfide bond" evidence="5">
    <location>
        <begin position="233"/>
        <end position="297"/>
    </location>
</feature>
<dbReference type="Gene3D" id="2.60.40.10">
    <property type="entry name" value="Immunoglobulins"/>
    <property type="match status" value="1"/>
</dbReference>
<feature type="disulfide bond" evidence="5">
    <location>
        <begin position="127"/>
        <end position="191"/>
    </location>
</feature>
<dbReference type="InterPro" id="IPR001190">
    <property type="entry name" value="SRCR"/>
</dbReference>
<feature type="compositionally biased region" description="Basic and acidic residues" evidence="6">
    <location>
        <begin position="455"/>
        <end position="469"/>
    </location>
</feature>
<gene>
    <name evidence="8" type="ORF">D9C73_025412</name>
</gene>
<feature type="compositionally biased region" description="Acidic residues" evidence="6">
    <location>
        <begin position="470"/>
        <end position="479"/>
    </location>
</feature>
<dbReference type="FunFam" id="3.10.250.10:FF:000006">
    <property type="entry name" value="neurotrypsin isoform X2"/>
    <property type="match status" value="3"/>
</dbReference>
<evidence type="ECO:0000256" key="2">
    <source>
        <dbReference type="ARBA" id="ARBA00022737"/>
    </source>
</evidence>
<evidence type="ECO:0000256" key="1">
    <source>
        <dbReference type="ARBA" id="ARBA00022729"/>
    </source>
</evidence>
<dbReference type="SMART" id="SM00202">
    <property type="entry name" value="SR"/>
    <property type="match status" value="3"/>
</dbReference>
<organism evidence="8 9">
    <name type="scientific">Collichthys lucidus</name>
    <name type="common">Big head croaker</name>
    <name type="synonym">Sciaena lucida</name>
    <dbReference type="NCBI Taxonomy" id="240159"/>
    <lineage>
        <taxon>Eukaryota</taxon>
        <taxon>Metazoa</taxon>
        <taxon>Chordata</taxon>
        <taxon>Craniata</taxon>
        <taxon>Vertebrata</taxon>
        <taxon>Euteleostomi</taxon>
        <taxon>Actinopterygii</taxon>
        <taxon>Neopterygii</taxon>
        <taxon>Teleostei</taxon>
        <taxon>Neoteleostei</taxon>
        <taxon>Acanthomorphata</taxon>
        <taxon>Eupercaria</taxon>
        <taxon>Sciaenidae</taxon>
        <taxon>Collichthys</taxon>
    </lineage>
</organism>
<dbReference type="PRINTS" id="PR00258">
    <property type="entry name" value="SPERACTRCPTR"/>
</dbReference>
<dbReference type="InterPro" id="IPR036772">
    <property type="entry name" value="SRCR-like_dom_sf"/>
</dbReference>
<dbReference type="PROSITE" id="PS50287">
    <property type="entry name" value="SRCR_2"/>
    <property type="match status" value="4"/>
</dbReference>
<feature type="domain" description="SRCR" evidence="7">
    <location>
        <begin position="299"/>
        <end position="325"/>
    </location>
</feature>
<keyword evidence="9" id="KW-1185">Reference proteome</keyword>
<accession>A0A4U5VUH6</accession>
<evidence type="ECO:0000256" key="5">
    <source>
        <dbReference type="PROSITE-ProRule" id="PRU00196"/>
    </source>
</evidence>
<evidence type="ECO:0000256" key="3">
    <source>
        <dbReference type="ARBA" id="ARBA00023157"/>
    </source>
</evidence>
<dbReference type="GO" id="GO:0005886">
    <property type="term" value="C:plasma membrane"/>
    <property type="evidence" value="ECO:0007669"/>
    <property type="project" value="TreeGrafter"/>
</dbReference>
<evidence type="ECO:0000313" key="9">
    <source>
        <dbReference type="Proteomes" id="UP000298787"/>
    </source>
</evidence>
<feature type="region of interest" description="Disordered" evidence="6">
    <location>
        <begin position="443"/>
        <end position="479"/>
    </location>
</feature>
<protein>
    <submittedName>
        <fullName evidence="8">Deleted in malignant brain tumors 1 protein Hensin</fullName>
    </submittedName>
</protein>
<feature type="disulfide bond" evidence="5">
    <location>
        <begin position="35"/>
        <end position="96"/>
    </location>
</feature>
<dbReference type="SUPFAM" id="SSF56487">
    <property type="entry name" value="SRCR-like"/>
    <property type="match status" value="4"/>
</dbReference>
<keyword evidence="4" id="KW-0325">Glycoprotein</keyword>
<evidence type="ECO:0000256" key="6">
    <source>
        <dbReference type="SAM" id="MobiDB-lite"/>
    </source>
</evidence>
<dbReference type="EMBL" id="CM014100">
    <property type="protein sequence ID" value="TKS92386.1"/>
    <property type="molecule type" value="Genomic_DNA"/>
</dbReference>
<dbReference type="AlphaFoldDB" id="A0A4U5VUH6"/>
<keyword evidence="2" id="KW-0677">Repeat</keyword>
<feature type="disulfide bond" evidence="5">
    <location>
        <begin position="246"/>
        <end position="307"/>
    </location>
</feature>
<feature type="domain" description="SRCR" evidence="7">
    <location>
        <begin position="101"/>
        <end position="203"/>
    </location>
</feature>
<sequence>MGSTLCSGRVEIYHNNVWGTVCDDDWDLNDAQVVCRQLGCGTALSANHSARFGQGNATIRLNDVMCFGEESFLTECQHRGFRTHNCNHAKDASVICSDGQIRLSGSGSARCSGRVEIYHNNVWGTVCDDDWDLNDAQVVCRQLGCGTALSAPTSAHFGQGSGQIWLDDVACSGSESSLTECQHGEFGIHNCGQHSEDAGVICSGVQIRLTGSVAARCSGRVEVYYNNTWGTVCDDDWDLNDAQVVCRQLGCGTALRAPTSAHFGQGTGQIWLDDVACSGSESSLTECRHRGFGTQNCGHRLVGADRCSGRVEIYHNNTWGTVCDDELGLKGCSGGVQTVGLWYSTECPYSQPILVKELDKSGSMMWPVQEYSERTFMLQQTSGLFIENQTSSTNSATFRIPQVTFDNEGLYQCQYEAQDIKSRLSDSVRLSVTVSLMKNCMVNEEEGEEEAGEDESVKKEMRVEDRDHENNEEDNNTMV</sequence>
<feature type="disulfide bond" evidence="5">
    <location>
        <begin position="66"/>
        <end position="76"/>
    </location>
</feature>
<feature type="compositionally biased region" description="Acidic residues" evidence="6">
    <location>
        <begin position="443"/>
        <end position="454"/>
    </location>
</feature>
<dbReference type="STRING" id="240159.A0A4U5VUH6"/>
<dbReference type="SUPFAM" id="SSF48726">
    <property type="entry name" value="Immunoglobulin"/>
    <property type="match status" value="1"/>
</dbReference>
<feature type="disulfide bond" evidence="5">
    <location>
        <begin position="171"/>
        <end position="181"/>
    </location>
</feature>
<evidence type="ECO:0000259" key="7">
    <source>
        <dbReference type="PROSITE" id="PS50287"/>
    </source>
</evidence>
<dbReference type="Proteomes" id="UP000298787">
    <property type="component" value="Chromosome 23"/>
</dbReference>
<dbReference type="PANTHER" id="PTHR48071:SF27">
    <property type="entry name" value="SCAVENGER RECEPTOR CYSTEINE-RICH TYPE 1 PROTEIN M130-LIKE"/>
    <property type="match status" value="1"/>
</dbReference>
<reference evidence="8 9" key="1">
    <citation type="submission" date="2019-01" db="EMBL/GenBank/DDBJ databases">
        <title>Genome Assembly of Collichthys lucidus.</title>
        <authorList>
            <person name="Cai M."/>
            <person name="Xiao S."/>
        </authorList>
    </citation>
    <scope>NUCLEOTIDE SEQUENCE [LARGE SCALE GENOMIC DNA]</scope>
    <source>
        <strain evidence="8">JT15FE1705JMU</strain>
        <tissue evidence="8">Muscle</tissue>
    </source>
</reference>
<dbReference type="GO" id="GO:0004252">
    <property type="term" value="F:serine-type endopeptidase activity"/>
    <property type="evidence" value="ECO:0007669"/>
    <property type="project" value="TreeGrafter"/>
</dbReference>
<keyword evidence="3 5" id="KW-1015">Disulfide bond</keyword>
<feature type="disulfide bond" evidence="5">
    <location>
        <begin position="277"/>
        <end position="287"/>
    </location>
</feature>
<comment type="caution">
    <text evidence="5">Lacks conserved residue(s) required for the propagation of feature annotation.</text>
</comment>
<feature type="domain" description="SRCR" evidence="7">
    <location>
        <begin position="1"/>
        <end position="97"/>
    </location>
</feature>
<keyword evidence="1" id="KW-0732">Signal</keyword>
<dbReference type="PROSITE" id="PS00420">
    <property type="entry name" value="SRCR_1"/>
    <property type="match status" value="3"/>
</dbReference>
<name>A0A4U5VUH6_COLLU</name>
<feature type="disulfide bond" evidence="5">
    <location>
        <begin position="22"/>
        <end position="86"/>
    </location>
</feature>
<evidence type="ECO:0000256" key="4">
    <source>
        <dbReference type="ARBA" id="ARBA00023180"/>
    </source>
</evidence>
<dbReference type="Pfam" id="PF00530">
    <property type="entry name" value="SRCR"/>
    <property type="match status" value="4"/>
</dbReference>
<dbReference type="InterPro" id="IPR013783">
    <property type="entry name" value="Ig-like_fold"/>
</dbReference>
<dbReference type="Gene3D" id="3.10.250.10">
    <property type="entry name" value="SRCR-like domain"/>
    <property type="match status" value="4"/>
</dbReference>
<dbReference type="PANTHER" id="PTHR48071">
    <property type="entry name" value="SRCR DOMAIN-CONTAINING PROTEIN"/>
    <property type="match status" value="1"/>
</dbReference>
<proteinExistence type="predicted"/>